<dbReference type="PIRSF" id="PIRSF039123">
    <property type="entry name" value="Diphthamide_synthase"/>
    <property type="match status" value="1"/>
</dbReference>
<dbReference type="EnsemblBacteria" id="ABD41315">
    <property type="protein sequence ID" value="ABD41315"/>
    <property type="gene ID" value="Mhun_1584"/>
</dbReference>
<dbReference type="EMBL" id="CP000254">
    <property type="protein sequence ID" value="ABD41315.1"/>
    <property type="molecule type" value="Genomic_DNA"/>
</dbReference>
<dbReference type="RefSeq" id="WP_011448580.1">
    <property type="nucleotide sequence ID" value="NC_007796.1"/>
</dbReference>
<organism evidence="2 3">
    <name type="scientific">Methanospirillum hungatei JF-1 (strain ATCC 27890 / DSM 864 / NBRC 100397 / JF-1)</name>
    <dbReference type="NCBI Taxonomy" id="323259"/>
    <lineage>
        <taxon>Archaea</taxon>
        <taxon>Methanobacteriati</taxon>
        <taxon>Methanobacteriota</taxon>
        <taxon>Stenosarchaea group</taxon>
        <taxon>Methanomicrobia</taxon>
        <taxon>Methanomicrobiales</taxon>
        <taxon>Methanospirillaceae</taxon>
        <taxon>Methanospirillum</taxon>
    </lineage>
</organism>
<dbReference type="InterPro" id="IPR014729">
    <property type="entry name" value="Rossmann-like_a/b/a_fold"/>
</dbReference>
<accession>Q2FL26</accession>
<protein>
    <recommendedName>
        <fullName evidence="1">Diphthamide synthase domain-containing protein</fullName>
    </recommendedName>
</protein>
<reference evidence="3" key="1">
    <citation type="journal article" date="2016" name="Stand. Genomic Sci.">
        <title>Complete genome sequence of Methanospirillum hungatei type strain JF1.</title>
        <authorList>
            <person name="Gunsalus R.P."/>
            <person name="Cook L.E."/>
            <person name="Crable B."/>
            <person name="Rohlin L."/>
            <person name="McDonald E."/>
            <person name="Mouttaki H."/>
            <person name="Sieber J.R."/>
            <person name="Poweleit N."/>
            <person name="Zhou H."/>
            <person name="Lapidus A.L."/>
            <person name="Daligault H.E."/>
            <person name="Land M."/>
            <person name="Gilna P."/>
            <person name="Ivanova N."/>
            <person name="Kyrpides N."/>
            <person name="Culley D.E."/>
            <person name="McInerney M.J."/>
        </authorList>
    </citation>
    <scope>NUCLEOTIDE SEQUENCE [LARGE SCALE GENOMIC DNA]</scope>
    <source>
        <strain evidence="3">ATCC 27890 / DSM 864 / NBRC 100397 / JF-1</strain>
    </source>
</reference>
<evidence type="ECO:0000313" key="2">
    <source>
        <dbReference type="EMBL" id="ABD41315.1"/>
    </source>
</evidence>
<dbReference type="HOGENOM" id="CLU_010289_0_2_2"/>
<dbReference type="Proteomes" id="UP000001941">
    <property type="component" value="Chromosome"/>
</dbReference>
<dbReference type="InterPro" id="IPR022427">
    <property type="entry name" value="MJ0570_ATP-bd"/>
</dbReference>
<dbReference type="AlphaFoldDB" id="Q2FL26"/>
<dbReference type="SUPFAM" id="SSF52402">
    <property type="entry name" value="Adenine nucleotide alpha hydrolases-like"/>
    <property type="match status" value="1"/>
</dbReference>
<dbReference type="InterPro" id="IPR002761">
    <property type="entry name" value="Diphthami_syn_dom"/>
</dbReference>
<dbReference type="GO" id="GO:0017178">
    <property type="term" value="F:diphthine-ammonia ligase activity"/>
    <property type="evidence" value="ECO:0007669"/>
    <property type="project" value="TreeGrafter"/>
</dbReference>
<dbReference type="PANTHER" id="PTHR12196:SF2">
    <property type="entry name" value="DIPHTHINE--AMMONIA LIGASE"/>
    <property type="match status" value="1"/>
</dbReference>
<dbReference type="Gene3D" id="3.90.1490.10">
    <property type="entry name" value="putative n-type atp pyrophosphatase, domain 2"/>
    <property type="match status" value="1"/>
</dbReference>
<dbReference type="STRING" id="323259.Mhun_1584"/>
<dbReference type="InParanoid" id="Q2FL26"/>
<dbReference type="KEGG" id="mhu:Mhun_1584"/>
<feature type="domain" description="Diphthamide synthase" evidence="1">
    <location>
        <begin position="1"/>
        <end position="219"/>
    </location>
</feature>
<dbReference type="GeneID" id="3923840"/>
<evidence type="ECO:0000259" key="1">
    <source>
        <dbReference type="Pfam" id="PF01902"/>
    </source>
</evidence>
<dbReference type="InterPro" id="IPR030662">
    <property type="entry name" value="DPH6/MJ0570"/>
</dbReference>
<dbReference type="PANTHER" id="PTHR12196">
    <property type="entry name" value="DOMAIN OF UNKNOWN FUNCTION 71 DUF71 -CONTAINING PROTEIN"/>
    <property type="match status" value="1"/>
</dbReference>
<dbReference type="NCBIfam" id="TIGR03679">
    <property type="entry name" value="arCOG00187"/>
    <property type="match status" value="1"/>
</dbReference>
<dbReference type="Gene3D" id="3.40.50.620">
    <property type="entry name" value="HUPs"/>
    <property type="match status" value="1"/>
</dbReference>
<proteinExistence type="predicted"/>
<keyword evidence="3" id="KW-1185">Reference proteome</keyword>
<dbReference type="CDD" id="cd01994">
    <property type="entry name" value="AANH_PF0828-like"/>
    <property type="match status" value="1"/>
</dbReference>
<dbReference type="Pfam" id="PF01902">
    <property type="entry name" value="Diphthami_syn_2"/>
    <property type="match status" value="1"/>
</dbReference>
<dbReference type="GO" id="GO:0017183">
    <property type="term" value="P:protein histidyl modification to diphthamide"/>
    <property type="evidence" value="ECO:0007669"/>
    <property type="project" value="TreeGrafter"/>
</dbReference>
<sequence length="225" mass="25262">MRIGALISGGKDSLYAAWRMIQTGHEISCFITIQSRNPESYMFHTPNIGLTRLQAEAAGIPLVVQETDGLEEKELYDLTVAIQRGAREYGLEGIVTGAIQSVYQASRIERICHLENLWCFSPLWLCDQEQYLSSLITDGFEVIIAGVFAEPLDETWLGIPLDLSFLERMKKINKKYHVSLAGEGGEYESFVCNAPFFKKRITIMDAETWFLHGAGGYVITQAELV</sequence>
<evidence type="ECO:0000313" key="3">
    <source>
        <dbReference type="Proteomes" id="UP000001941"/>
    </source>
</evidence>
<dbReference type="NCBIfam" id="TIGR00290">
    <property type="entry name" value="MJ0570_dom"/>
    <property type="match status" value="1"/>
</dbReference>
<name>Q2FL26_METHJ</name>
<dbReference type="eggNOG" id="arCOG00035">
    <property type="taxonomic scope" value="Archaea"/>
</dbReference>
<dbReference type="FunCoup" id="Q2FL26">
    <property type="interactions" value="46"/>
</dbReference>
<dbReference type="OrthoDB" id="372052at2157"/>
<gene>
    <name evidence="2" type="ordered locus">Mhun_1584</name>
</gene>